<reference evidence="2" key="2">
    <citation type="submission" date="2025-08" db="UniProtKB">
        <authorList>
            <consortium name="RefSeq"/>
        </authorList>
    </citation>
    <scope>IDENTIFICATION</scope>
    <source>
        <tissue evidence="2">Adult</tissue>
    </source>
</reference>
<evidence type="ECO:0000313" key="2">
    <source>
        <dbReference type="RefSeq" id="XP_049302020.1"/>
    </source>
</evidence>
<proteinExistence type="predicted"/>
<dbReference type="RefSeq" id="XP_049302020.1">
    <property type="nucleotide sequence ID" value="XM_049446063.1"/>
</dbReference>
<sequence>MSDTNEKRERPNKKWTKEEINKLLDFLEEADEIEAPTAQFFYKKCIVVKGIEATWDLLWWKVRHLKSTYKRANDYRTSTGAGIDEMDVGVGSCEEKNEKMCPHYNHLNKIFGAKSHAQNNFCAVDTGNDLLLITPQPSTISPPVHSPPIVFPSAISAPIASPPPFPPSTISPPVHSPPIVFPPAILPPIASPSTVPPQIISPPAISPPIASPSAVPPPTVSQQPLPLGVDFPQLVKSMAKKMKMQAPKTSAACLMVYQQSRMELEKKSFNLKNKSCHQSTWCPHRDLYIRSLCCHPLVICCAIYNTQQTNHNINCGFLYL</sequence>
<dbReference type="Proteomes" id="UP001652620">
    <property type="component" value="Chromosome 1"/>
</dbReference>
<name>A0ABM3IYG9_BACDO</name>
<reference evidence="1" key="1">
    <citation type="submission" date="2025-05" db="UniProtKB">
        <authorList>
            <consortium name="RefSeq"/>
        </authorList>
    </citation>
    <scope>NUCLEOTIDE SEQUENCE [LARGE SCALE GENOMIC DNA]</scope>
</reference>
<keyword evidence="1" id="KW-1185">Reference proteome</keyword>
<evidence type="ECO:0000313" key="1">
    <source>
        <dbReference type="Proteomes" id="UP001652620"/>
    </source>
</evidence>
<dbReference type="GeneID" id="125775437"/>
<gene>
    <name evidence="2" type="primary">LOC125775437</name>
</gene>
<accession>A0ABM3IYG9</accession>
<protein>
    <submittedName>
        <fullName evidence="2">Uncharacterized protein LOC125775437</fullName>
    </submittedName>
</protein>
<organism evidence="1 2">
    <name type="scientific">Bactrocera dorsalis</name>
    <name type="common">Oriental fruit fly</name>
    <name type="synonym">Dacus dorsalis</name>
    <dbReference type="NCBI Taxonomy" id="27457"/>
    <lineage>
        <taxon>Eukaryota</taxon>
        <taxon>Metazoa</taxon>
        <taxon>Ecdysozoa</taxon>
        <taxon>Arthropoda</taxon>
        <taxon>Hexapoda</taxon>
        <taxon>Insecta</taxon>
        <taxon>Pterygota</taxon>
        <taxon>Neoptera</taxon>
        <taxon>Endopterygota</taxon>
        <taxon>Diptera</taxon>
        <taxon>Brachycera</taxon>
        <taxon>Muscomorpha</taxon>
        <taxon>Tephritoidea</taxon>
        <taxon>Tephritidae</taxon>
        <taxon>Bactrocera</taxon>
        <taxon>Bactrocera</taxon>
    </lineage>
</organism>